<keyword evidence="3" id="KW-1185">Reference proteome</keyword>
<evidence type="ECO:0000313" key="3">
    <source>
        <dbReference type="Proteomes" id="UP000188184"/>
    </source>
</evidence>
<reference evidence="2 3" key="1">
    <citation type="submission" date="2017-02" db="EMBL/GenBank/DDBJ databases">
        <title>The complete genomic sequence of a novel cold adapted crude oil-degrading bacterium Planococcus qaidamina Y42.</title>
        <authorList>
            <person name="Yang R."/>
        </authorList>
    </citation>
    <scope>NUCLEOTIDE SEQUENCE [LARGE SCALE GENOMIC DNA]</scope>
    <source>
        <strain evidence="2 3">Y42</strain>
    </source>
</reference>
<proteinExistence type="inferred from homology"/>
<dbReference type="EMBL" id="CP019640">
    <property type="protein sequence ID" value="AQQ52486.1"/>
    <property type="molecule type" value="Genomic_DNA"/>
</dbReference>
<dbReference type="Pfam" id="PF06569">
    <property type="entry name" value="DUF1128"/>
    <property type="match status" value="1"/>
</dbReference>
<name>A0A1Q2KWI4_9BACL</name>
<dbReference type="HAMAP" id="MF_00829">
    <property type="entry name" value="UPF0435"/>
    <property type="match status" value="1"/>
</dbReference>
<organism evidence="2 3">
    <name type="scientific">Planococcus lenghuensis</name>
    <dbReference type="NCBI Taxonomy" id="2213202"/>
    <lineage>
        <taxon>Bacteria</taxon>
        <taxon>Bacillati</taxon>
        <taxon>Bacillota</taxon>
        <taxon>Bacilli</taxon>
        <taxon>Bacillales</taxon>
        <taxon>Caryophanaceae</taxon>
        <taxon>Planococcus</taxon>
    </lineage>
</organism>
<sequence length="73" mass="8490">MDLSKPTDENITYMISAIKEKLRMVNADAVKPEHFDMARYEDLRYLYDMVESRNSFSPNEMQAIAAELGSLRK</sequence>
<comment type="similarity">
    <text evidence="1">Belongs to the UPF0435 family.</text>
</comment>
<gene>
    <name evidence="2" type="ORF">B0X71_04755</name>
</gene>
<dbReference type="InterPro" id="IPR009507">
    <property type="entry name" value="UPF0435"/>
</dbReference>
<dbReference type="OrthoDB" id="2361695at2"/>
<dbReference type="KEGG" id="pmar:B0X71_04755"/>
<dbReference type="RefSeq" id="WP_077588370.1">
    <property type="nucleotide sequence ID" value="NZ_CP019640.1"/>
</dbReference>
<accession>A0A1Q2KWI4</accession>
<evidence type="ECO:0000256" key="1">
    <source>
        <dbReference type="HAMAP-Rule" id="MF_00829"/>
    </source>
</evidence>
<dbReference type="Proteomes" id="UP000188184">
    <property type="component" value="Chromosome"/>
</dbReference>
<dbReference type="AlphaFoldDB" id="A0A1Q2KWI4"/>
<evidence type="ECO:0000313" key="2">
    <source>
        <dbReference type="EMBL" id="AQQ52486.1"/>
    </source>
</evidence>
<protein>
    <recommendedName>
        <fullName evidence="1">UPF0435 protein B0X71_04755</fullName>
    </recommendedName>
</protein>